<name>A0A154VYX4_9PROT</name>
<dbReference type="PROSITE" id="PS50885">
    <property type="entry name" value="HAMP"/>
    <property type="match status" value="1"/>
</dbReference>
<comment type="caution">
    <text evidence="10">The sequence shown here is derived from an EMBL/GenBank/DDBJ whole genome shotgun (WGS) entry which is preliminary data.</text>
</comment>
<keyword evidence="6" id="KW-1133">Transmembrane helix</keyword>
<protein>
    <recommendedName>
        <fullName evidence="12">Chemotaxis protein</fullName>
    </recommendedName>
</protein>
<gene>
    <name evidence="10" type="ORF">AUP43_10795</name>
</gene>
<dbReference type="CDD" id="cd06225">
    <property type="entry name" value="HAMP"/>
    <property type="match status" value="1"/>
</dbReference>
<evidence type="ECO:0000256" key="1">
    <source>
        <dbReference type="ARBA" id="ARBA00004429"/>
    </source>
</evidence>
<evidence type="ECO:0000256" key="3">
    <source>
        <dbReference type="ARBA" id="ARBA00023224"/>
    </source>
</evidence>
<feature type="domain" description="T-SNARE coiled-coil homology" evidence="8">
    <location>
        <begin position="756"/>
        <end position="818"/>
    </location>
</feature>
<comment type="similarity">
    <text evidence="4">Belongs to the methyl-accepting chemotaxis (MCP) protein family.</text>
</comment>
<sequence length="860" mass="91131">MGQGFGIREKLLMAFSAAAIMTVAVGAVAWVSFRGLNENLTAITEQAVPVSQTALKLAAETGTFVAVAPALQAATSDEEREAANKQLLASRERLGVLLTELEAISSAADRNRVQALQERIQALGGRLDEMNQLVSDALNISFDRREKIEEAGLSHGALLADLAPRIDAASKSLLASAEQATDNTSTAISALLEGQVGGLRSALEVRAEVNVLLGLYTQINSATDRGDLRPLMEQYTLVKERLRPLMEQLWSLSGGATVAAMTRQMLAIGDGPESFFTLRERELTSTDFIELQTLRKQRAEMMQQVLGTYESLSLALITLVDDTNFDLVLSSEVAVEDSRQVIQNLMERDFGMLRAMLSMQAEVNLLSGILAAASNERSTDQLDAMSGRFEASASRLDGHLNNLPRGGSTAMLWSRATSLIDLGQAENSIFELRRDELALSALAADLVTETQTQASALKQAVDELVQAGDASIVAARQAATQSIAMSNTIMIAIVVGSVIGAVLLGWFYVGRIVIGRLTRLTVSMEQISQGNLDAEIPSKGRDEIARMAAALTVFRDNAVALEESRAAADVERRKSAAERKEMMLQLAADFESKVGDVVQAVGTAAGGLRSAAESMAHTAEETRAQATTVAAASEQASSNVQTVGVAAEELSSSISEIGRQVTESATIAQRAVAAAQRTNGTVQGLMKAAQQVGEVVQLIRGIAEQTNLLALNATIEAARAGEAGKGFAVVASEVKNLANQTGKATEDVSGQIEVMQSTTEEAVRAISDIAQVISEINEIATVIASAVEEQNAATQEIARNVQQAASGTQEVSTNIVGVSTAAELGGSTANEVLNSAGDLMQQSERLREQVEQFLGQVRAA</sequence>
<dbReference type="SMART" id="SM00304">
    <property type="entry name" value="HAMP"/>
    <property type="match status" value="1"/>
</dbReference>
<dbReference type="SUPFAM" id="SSF58104">
    <property type="entry name" value="Methyl-accepting chemotaxis protein (MCP) signaling domain"/>
    <property type="match status" value="1"/>
</dbReference>
<feature type="domain" description="HAMP" evidence="9">
    <location>
        <begin position="511"/>
        <end position="563"/>
    </location>
</feature>
<dbReference type="Proteomes" id="UP000076400">
    <property type="component" value="Unassembled WGS sequence"/>
</dbReference>
<feature type="transmembrane region" description="Helical" evidence="6">
    <location>
        <begin position="12"/>
        <end position="33"/>
    </location>
</feature>
<keyword evidence="2" id="KW-1003">Cell membrane</keyword>
<dbReference type="PANTHER" id="PTHR32089:SF112">
    <property type="entry name" value="LYSOZYME-LIKE PROTEIN-RELATED"/>
    <property type="match status" value="1"/>
</dbReference>
<dbReference type="GO" id="GO:0005886">
    <property type="term" value="C:plasma membrane"/>
    <property type="evidence" value="ECO:0007669"/>
    <property type="project" value="UniProtKB-SubCell"/>
</dbReference>
<feature type="domain" description="Methyl-accepting transducer" evidence="7">
    <location>
        <begin position="597"/>
        <end position="840"/>
    </location>
</feature>
<dbReference type="GO" id="GO:0007165">
    <property type="term" value="P:signal transduction"/>
    <property type="evidence" value="ECO:0007669"/>
    <property type="project" value="UniProtKB-KW"/>
</dbReference>
<evidence type="ECO:0000259" key="8">
    <source>
        <dbReference type="PROSITE" id="PS50192"/>
    </source>
</evidence>
<dbReference type="Gene3D" id="1.20.58.920">
    <property type="match status" value="2"/>
</dbReference>
<dbReference type="STRING" id="580166.AUP43_10795"/>
<dbReference type="AlphaFoldDB" id="A0A154VYX4"/>
<keyword evidence="6" id="KW-0472">Membrane</keyword>
<keyword evidence="3 5" id="KW-0807">Transducer</keyword>
<reference evidence="10 11" key="1">
    <citation type="submission" date="2015-12" db="EMBL/GenBank/DDBJ databases">
        <title>Genome sequence of Oceanibaculum pacificum MCCC 1A02656.</title>
        <authorList>
            <person name="Lu L."/>
            <person name="Lai Q."/>
            <person name="Shao Z."/>
            <person name="Qian P."/>
        </authorList>
    </citation>
    <scope>NUCLEOTIDE SEQUENCE [LARGE SCALE GENOMIC DNA]</scope>
    <source>
        <strain evidence="10 11">MCCC 1A02656</strain>
    </source>
</reference>
<dbReference type="SMART" id="SM00283">
    <property type="entry name" value="MA"/>
    <property type="match status" value="1"/>
</dbReference>
<feature type="transmembrane region" description="Helical" evidence="6">
    <location>
        <begin position="489"/>
        <end position="509"/>
    </location>
</feature>
<dbReference type="PROSITE" id="PS50111">
    <property type="entry name" value="CHEMOTAXIS_TRANSDUC_2"/>
    <property type="match status" value="1"/>
</dbReference>
<dbReference type="PANTHER" id="PTHR32089">
    <property type="entry name" value="METHYL-ACCEPTING CHEMOTAXIS PROTEIN MCPB"/>
    <property type="match status" value="1"/>
</dbReference>
<comment type="subcellular location">
    <subcellularLocation>
        <location evidence="1">Cell inner membrane</location>
        <topology evidence="1">Multi-pass membrane protein</topology>
    </subcellularLocation>
</comment>
<evidence type="ECO:0000313" key="10">
    <source>
        <dbReference type="EMBL" id="KZD06403.1"/>
    </source>
</evidence>
<evidence type="ECO:0000256" key="4">
    <source>
        <dbReference type="ARBA" id="ARBA00029447"/>
    </source>
</evidence>
<dbReference type="InterPro" id="IPR038188">
    <property type="entry name" value="TorS_sensor_sf"/>
</dbReference>
<evidence type="ECO:0000256" key="5">
    <source>
        <dbReference type="PROSITE-ProRule" id="PRU00284"/>
    </source>
</evidence>
<dbReference type="InterPro" id="IPR000727">
    <property type="entry name" value="T_SNARE_dom"/>
</dbReference>
<keyword evidence="6" id="KW-0812">Transmembrane</keyword>
<organism evidence="10 11">
    <name type="scientific">Oceanibaculum pacificum</name>
    <dbReference type="NCBI Taxonomy" id="580166"/>
    <lineage>
        <taxon>Bacteria</taxon>
        <taxon>Pseudomonadati</taxon>
        <taxon>Pseudomonadota</taxon>
        <taxon>Alphaproteobacteria</taxon>
        <taxon>Rhodospirillales</taxon>
        <taxon>Oceanibaculaceae</taxon>
        <taxon>Oceanibaculum</taxon>
    </lineage>
</organism>
<dbReference type="PROSITE" id="PS50192">
    <property type="entry name" value="T_SNARE"/>
    <property type="match status" value="1"/>
</dbReference>
<dbReference type="Pfam" id="PF00015">
    <property type="entry name" value="MCPsignal"/>
    <property type="match status" value="1"/>
</dbReference>
<evidence type="ECO:0008006" key="12">
    <source>
        <dbReference type="Google" id="ProtNLM"/>
    </source>
</evidence>
<dbReference type="EMBL" id="LPXN01000122">
    <property type="protein sequence ID" value="KZD06403.1"/>
    <property type="molecule type" value="Genomic_DNA"/>
</dbReference>
<keyword evidence="11" id="KW-1185">Reference proteome</keyword>
<evidence type="ECO:0000313" key="11">
    <source>
        <dbReference type="Proteomes" id="UP000076400"/>
    </source>
</evidence>
<dbReference type="InterPro" id="IPR004089">
    <property type="entry name" value="MCPsignal_dom"/>
</dbReference>
<dbReference type="InterPro" id="IPR003660">
    <property type="entry name" value="HAMP_dom"/>
</dbReference>
<keyword evidence="2" id="KW-0997">Cell inner membrane</keyword>
<accession>A0A154VYX4</accession>
<evidence type="ECO:0000256" key="2">
    <source>
        <dbReference type="ARBA" id="ARBA00022519"/>
    </source>
</evidence>
<evidence type="ECO:0000259" key="7">
    <source>
        <dbReference type="PROSITE" id="PS50111"/>
    </source>
</evidence>
<dbReference type="Gene3D" id="1.10.287.950">
    <property type="entry name" value="Methyl-accepting chemotaxis protein"/>
    <property type="match status" value="1"/>
</dbReference>
<dbReference type="Gene3D" id="6.10.340.10">
    <property type="match status" value="1"/>
</dbReference>
<dbReference type="Pfam" id="PF00672">
    <property type="entry name" value="HAMP"/>
    <property type="match status" value="1"/>
</dbReference>
<evidence type="ECO:0000259" key="9">
    <source>
        <dbReference type="PROSITE" id="PS50885"/>
    </source>
</evidence>
<evidence type="ECO:0000256" key="6">
    <source>
        <dbReference type="SAM" id="Phobius"/>
    </source>
</evidence>
<proteinExistence type="inferred from homology"/>